<feature type="transmembrane region" description="Helical" evidence="10">
    <location>
        <begin position="6"/>
        <end position="29"/>
    </location>
</feature>
<dbReference type="SUPFAM" id="SSF48264">
    <property type="entry name" value="Cytochrome P450"/>
    <property type="match status" value="1"/>
</dbReference>
<dbReference type="EMBL" id="MSFL01000029">
    <property type="protein sequence ID" value="PWY71025.1"/>
    <property type="molecule type" value="Genomic_DNA"/>
</dbReference>
<dbReference type="GeneID" id="37066275"/>
<keyword evidence="12" id="KW-1185">Reference proteome</keyword>
<evidence type="ECO:0000256" key="8">
    <source>
        <dbReference type="PIRSR" id="PIRSR602402-1"/>
    </source>
</evidence>
<proteinExistence type="inferred from homology"/>
<reference evidence="11 12" key="1">
    <citation type="submission" date="2016-12" db="EMBL/GenBank/DDBJ databases">
        <title>The genomes of Aspergillus section Nigri reveals drivers in fungal speciation.</title>
        <authorList>
            <consortium name="DOE Joint Genome Institute"/>
            <person name="Vesth T.C."/>
            <person name="Nybo J."/>
            <person name="Theobald S."/>
            <person name="Brandl J."/>
            <person name="Frisvad J.C."/>
            <person name="Nielsen K.F."/>
            <person name="Lyhne E.K."/>
            <person name="Kogle M.E."/>
            <person name="Kuo A."/>
            <person name="Riley R."/>
            <person name="Clum A."/>
            <person name="Nolan M."/>
            <person name="Lipzen A."/>
            <person name="Salamov A."/>
            <person name="Henrissat B."/>
            <person name="Wiebenga A."/>
            <person name="De Vries R.P."/>
            <person name="Grigoriev I.V."/>
            <person name="Mortensen U.H."/>
            <person name="Andersen M.R."/>
            <person name="Baker S.E."/>
        </authorList>
    </citation>
    <scope>NUCLEOTIDE SEQUENCE [LARGE SCALE GENOMIC DNA]</scope>
    <source>
        <strain evidence="11 12">CBS 117.55</strain>
    </source>
</reference>
<dbReference type="AlphaFoldDB" id="A0A317VAB1"/>
<dbReference type="PRINTS" id="PR00385">
    <property type="entry name" value="P450"/>
</dbReference>
<keyword evidence="10" id="KW-1133">Transmembrane helix</keyword>
<dbReference type="PANTHER" id="PTHR24287">
    <property type="entry name" value="P450, PUTATIVE (EUROFUNG)-RELATED"/>
    <property type="match status" value="1"/>
</dbReference>
<dbReference type="Gene3D" id="1.10.630.10">
    <property type="entry name" value="Cytochrome P450"/>
    <property type="match status" value="1"/>
</dbReference>
<evidence type="ECO:0000256" key="7">
    <source>
        <dbReference type="ARBA" id="ARBA00023033"/>
    </source>
</evidence>
<keyword evidence="6 8" id="KW-0408">Iron</keyword>
<evidence type="ECO:0000256" key="9">
    <source>
        <dbReference type="RuleBase" id="RU000461"/>
    </source>
</evidence>
<evidence type="ECO:0000313" key="12">
    <source>
        <dbReference type="Proteomes" id="UP000247233"/>
    </source>
</evidence>
<evidence type="ECO:0000256" key="5">
    <source>
        <dbReference type="ARBA" id="ARBA00023002"/>
    </source>
</evidence>
<evidence type="ECO:0000256" key="3">
    <source>
        <dbReference type="ARBA" id="ARBA00022617"/>
    </source>
</evidence>
<keyword evidence="4 8" id="KW-0479">Metal-binding</keyword>
<organism evidence="11 12">
    <name type="scientific">Aspergillus heteromorphus CBS 117.55</name>
    <dbReference type="NCBI Taxonomy" id="1448321"/>
    <lineage>
        <taxon>Eukaryota</taxon>
        <taxon>Fungi</taxon>
        <taxon>Dikarya</taxon>
        <taxon>Ascomycota</taxon>
        <taxon>Pezizomycotina</taxon>
        <taxon>Eurotiomycetes</taxon>
        <taxon>Eurotiomycetidae</taxon>
        <taxon>Eurotiales</taxon>
        <taxon>Aspergillaceae</taxon>
        <taxon>Aspergillus</taxon>
        <taxon>Aspergillus subgen. Circumdati</taxon>
    </lineage>
</organism>
<dbReference type="GO" id="GO:0020037">
    <property type="term" value="F:heme binding"/>
    <property type="evidence" value="ECO:0007669"/>
    <property type="project" value="InterPro"/>
</dbReference>
<keyword evidence="3 8" id="KW-0349">Heme</keyword>
<dbReference type="InterPro" id="IPR002974">
    <property type="entry name" value="Cyt_P450_E_CYP52_ascomycetes"/>
</dbReference>
<dbReference type="InterPro" id="IPR002402">
    <property type="entry name" value="Cyt_P450_E_grp-II"/>
</dbReference>
<keyword evidence="10" id="KW-0812">Transmembrane</keyword>
<dbReference type="PROSITE" id="PS00086">
    <property type="entry name" value="CYTOCHROME_P450"/>
    <property type="match status" value="1"/>
</dbReference>
<dbReference type="InterPro" id="IPR036396">
    <property type="entry name" value="Cyt_P450_sf"/>
</dbReference>
<dbReference type="GO" id="GO:0016712">
    <property type="term" value="F:oxidoreductase activity, acting on paired donors, with incorporation or reduction of molecular oxygen, reduced flavin or flavoprotein as one donor, and incorporation of one atom of oxygen"/>
    <property type="evidence" value="ECO:0007669"/>
    <property type="project" value="InterPro"/>
</dbReference>
<evidence type="ECO:0000256" key="2">
    <source>
        <dbReference type="ARBA" id="ARBA00010617"/>
    </source>
</evidence>
<dbReference type="OrthoDB" id="1470350at2759"/>
<comment type="caution">
    <text evidence="11">The sequence shown here is derived from an EMBL/GenBank/DDBJ whole genome shotgun (WGS) entry which is preliminary data.</text>
</comment>
<name>A0A317VAB1_9EURO</name>
<dbReference type="VEuPathDB" id="FungiDB:BO70DRAFT_365322"/>
<comment type="cofactor">
    <cofactor evidence="1 8">
        <name>heme</name>
        <dbReference type="ChEBI" id="CHEBI:30413"/>
    </cofactor>
</comment>
<comment type="similarity">
    <text evidence="2 9">Belongs to the cytochrome P450 family.</text>
</comment>
<dbReference type="InterPro" id="IPR001128">
    <property type="entry name" value="Cyt_P450"/>
</dbReference>
<dbReference type="Pfam" id="PF00067">
    <property type="entry name" value="p450"/>
    <property type="match status" value="1"/>
</dbReference>
<dbReference type="PRINTS" id="PR00464">
    <property type="entry name" value="EP450II"/>
</dbReference>
<dbReference type="GO" id="GO:0005506">
    <property type="term" value="F:iron ion binding"/>
    <property type="evidence" value="ECO:0007669"/>
    <property type="project" value="InterPro"/>
</dbReference>
<evidence type="ECO:0000256" key="1">
    <source>
        <dbReference type="ARBA" id="ARBA00001971"/>
    </source>
</evidence>
<keyword evidence="5 9" id="KW-0560">Oxidoreductase</keyword>
<dbReference type="RefSeq" id="XP_025396127.1">
    <property type="nucleotide sequence ID" value="XM_025544038.1"/>
</dbReference>
<evidence type="ECO:0000256" key="10">
    <source>
        <dbReference type="SAM" id="Phobius"/>
    </source>
</evidence>
<accession>A0A317VAB1</accession>
<dbReference type="STRING" id="1448321.A0A317VAB1"/>
<gene>
    <name evidence="11" type="ORF">BO70DRAFT_365322</name>
</gene>
<protein>
    <submittedName>
        <fullName evidence="11">Cytochrome P450 52A13</fullName>
    </submittedName>
</protein>
<dbReference type="InterPro" id="IPR017972">
    <property type="entry name" value="Cyt_P450_CS"/>
</dbReference>
<feature type="binding site" description="axial binding residue" evidence="8">
    <location>
        <position position="457"/>
    </location>
    <ligand>
        <name>heme</name>
        <dbReference type="ChEBI" id="CHEBI:30413"/>
    </ligand>
    <ligandPart>
        <name>Fe</name>
        <dbReference type="ChEBI" id="CHEBI:18248"/>
    </ligandPart>
</feature>
<evidence type="ECO:0000256" key="4">
    <source>
        <dbReference type="ARBA" id="ARBA00022723"/>
    </source>
</evidence>
<dbReference type="PANTHER" id="PTHR24287:SF17">
    <property type="entry name" value="P450, PUTATIVE (EUROFUNG)-RELATED"/>
    <property type="match status" value="1"/>
</dbReference>
<sequence>MTGFHILPPGLSSVLPIVLAAVGLAWLTFRRISYGIASRRFAAENGCQPVQVRYPQNHLLLGLDFVVDNVRAMRDKRFLELLVQRHTSAGPTFSAQAIARRGIFTVDPANIKTILSVRFKDYSLGERQSILGPLLGRGIFVTDGEEWSHSRALLRPSFVKDQVADLGLVNSHIDDLLHRIHTGETVDLQPLFMDFTLDSATEFLFGHSTNTLGGGTPEDWAFSRAFHTALKEMALQFRFGPLRRLRPIKREAVDAIQVCRSYLDQFVDDAMAFRSNADHKSRLTQSDSRNIFLRDLATSDASNEKIRDELLNILIAGRDTVASLLGSLFHQLARRPEIWNKIRAEVAELEGKKPSYEELRNLKYTKYCINEALRLWPPLPSNARVAACDTVLPHGGGPTGEDPIHVPKGTVVIYTVYVMHRRKDLFGEDADSFRPERWENRKFSWEYLPFNGGPRICLGQQYALTEALMVVTRFAQEFSSIQSRDPMPWTENLTLTVCPSGGAKVALFR</sequence>
<keyword evidence="7 9" id="KW-0503">Monooxygenase</keyword>
<keyword evidence="10" id="KW-0472">Membrane</keyword>
<evidence type="ECO:0000256" key="6">
    <source>
        <dbReference type="ARBA" id="ARBA00023004"/>
    </source>
</evidence>
<dbReference type="Proteomes" id="UP000247233">
    <property type="component" value="Unassembled WGS sequence"/>
</dbReference>
<evidence type="ECO:0000313" key="11">
    <source>
        <dbReference type="EMBL" id="PWY71025.1"/>
    </source>
</evidence>
<dbReference type="InterPro" id="IPR047146">
    <property type="entry name" value="Cyt_P450_E_CYP52_fungi"/>
</dbReference>
<dbReference type="CDD" id="cd11063">
    <property type="entry name" value="CYP52"/>
    <property type="match status" value="1"/>
</dbReference>
<dbReference type="PRINTS" id="PR01239">
    <property type="entry name" value="EP450IICYP52"/>
</dbReference>